<organism evidence="1 2">
    <name type="scientific">Amphibiibacter pelophylacis</name>
    <dbReference type="NCBI Taxonomy" id="1799477"/>
    <lineage>
        <taxon>Bacteria</taxon>
        <taxon>Pseudomonadati</taxon>
        <taxon>Pseudomonadota</taxon>
        <taxon>Betaproteobacteria</taxon>
        <taxon>Burkholderiales</taxon>
        <taxon>Sphaerotilaceae</taxon>
        <taxon>Amphibiibacter</taxon>
    </lineage>
</organism>
<accession>A0ACC6P4A6</accession>
<dbReference type="EMBL" id="JAWDIE010000019">
    <property type="protein sequence ID" value="MEJ7139064.1"/>
    <property type="molecule type" value="Genomic_DNA"/>
</dbReference>
<sequence length="363" mass="40462">MAPVLRRRASRRPRPPAPGLLQRWLVPRLRASETHTLTPRRIYILPSAAGWGFAVALLVLLVTSINYQLNLGYALTFLLASTGMASAWVAQRTLQGLEIGLLPPQPVFAREIHALRLSVNNPTARDRHAVQLRWLPLPRGRRRGPQLPADPHPAVLDCAALERSDAELPLSFVRRGLSPLPVLEIATEFPLGLFRAWSWWQPAQTQWVWPRVDTGAPDLRDLDWTSDSFDSRPQRARPHSDPTQRSDIPDDYRAWRSGDALRRVVWRKVAKAGMDRPAQWVTRDTSSEEAAGDLTAVWLDPALCAGLPRERQLGRLAAWALQAEDLGIPYAVRGLPAFDDGASSLLGHGPAQVHRVLCHLAQA</sequence>
<proteinExistence type="predicted"/>
<gene>
    <name evidence="1" type="ORF">RV045_11585</name>
</gene>
<name>A0ACC6P4A6_9BURK</name>
<comment type="caution">
    <text evidence="1">The sequence shown here is derived from an EMBL/GenBank/DDBJ whole genome shotgun (WGS) entry which is preliminary data.</text>
</comment>
<dbReference type="Proteomes" id="UP001364695">
    <property type="component" value="Unassembled WGS sequence"/>
</dbReference>
<keyword evidence="2" id="KW-1185">Reference proteome</keyword>
<evidence type="ECO:0000313" key="1">
    <source>
        <dbReference type="EMBL" id="MEJ7139064.1"/>
    </source>
</evidence>
<protein>
    <submittedName>
        <fullName evidence="1">DUF58 domain-containing protein</fullName>
    </submittedName>
</protein>
<evidence type="ECO:0000313" key="2">
    <source>
        <dbReference type="Proteomes" id="UP001364695"/>
    </source>
</evidence>
<reference evidence="1" key="1">
    <citation type="submission" date="2023-10" db="EMBL/GenBank/DDBJ databases">
        <title>Amphibacter perezi, gen. nov., sp. nov. a novel taxa of the family Comamonadaceae, class Betaproteobacteria isolated from the skin microbiota of Pelophylax perezi from different populations.</title>
        <authorList>
            <person name="Costa S."/>
            <person name="Proenca D.N."/>
            <person name="Lopes I."/>
            <person name="Morais P.V."/>
        </authorList>
    </citation>
    <scope>NUCLEOTIDE SEQUENCE</scope>
    <source>
        <strain evidence="1">SL12-8</strain>
    </source>
</reference>